<protein>
    <submittedName>
        <fullName evidence="2">Uncharacterized protein</fullName>
    </submittedName>
</protein>
<keyword evidence="1" id="KW-1133">Transmembrane helix</keyword>
<feature type="transmembrane region" description="Helical" evidence="1">
    <location>
        <begin position="55"/>
        <end position="78"/>
    </location>
</feature>
<reference evidence="2 3" key="1">
    <citation type="submission" date="2024-11" db="EMBL/GenBank/DDBJ databases">
        <title>Chromosome-level genome assembly of Eucalyptus globulus Labill. provides insights into its genome evolution.</title>
        <authorList>
            <person name="Li X."/>
        </authorList>
    </citation>
    <scope>NUCLEOTIDE SEQUENCE [LARGE SCALE GENOMIC DNA]</scope>
    <source>
        <strain evidence="2">CL2024</strain>
        <tissue evidence="2">Fresh tender leaves</tissue>
    </source>
</reference>
<evidence type="ECO:0000313" key="2">
    <source>
        <dbReference type="EMBL" id="KAL3743203.1"/>
    </source>
</evidence>
<organism evidence="2 3">
    <name type="scientific">Eucalyptus globulus</name>
    <name type="common">Tasmanian blue gum</name>
    <dbReference type="NCBI Taxonomy" id="34317"/>
    <lineage>
        <taxon>Eukaryota</taxon>
        <taxon>Viridiplantae</taxon>
        <taxon>Streptophyta</taxon>
        <taxon>Embryophyta</taxon>
        <taxon>Tracheophyta</taxon>
        <taxon>Spermatophyta</taxon>
        <taxon>Magnoliopsida</taxon>
        <taxon>eudicotyledons</taxon>
        <taxon>Gunneridae</taxon>
        <taxon>Pentapetalae</taxon>
        <taxon>rosids</taxon>
        <taxon>malvids</taxon>
        <taxon>Myrtales</taxon>
        <taxon>Myrtaceae</taxon>
        <taxon>Myrtoideae</taxon>
        <taxon>Eucalypteae</taxon>
        <taxon>Eucalyptus</taxon>
    </lineage>
</organism>
<evidence type="ECO:0000313" key="3">
    <source>
        <dbReference type="Proteomes" id="UP001634007"/>
    </source>
</evidence>
<proteinExistence type="predicted"/>
<keyword evidence="3" id="KW-1185">Reference proteome</keyword>
<name>A0ABD3KUV9_EUCGL</name>
<accession>A0ABD3KUV9</accession>
<dbReference type="Proteomes" id="UP001634007">
    <property type="component" value="Unassembled WGS sequence"/>
</dbReference>
<comment type="caution">
    <text evidence="2">The sequence shown here is derived from an EMBL/GenBank/DDBJ whole genome shotgun (WGS) entry which is preliminary data.</text>
</comment>
<sequence length="115" mass="12371">MGRSALIWSGISYKGKSHLWRYTKAHLHLPSRLGLHLFLQNRGLQSSGSSFITKIAWAGGSSFLRGHFLLLFLLFACFQGYSRTTYDSATCGSAPTQTGIGAAATRSGTRATTGA</sequence>
<keyword evidence="1" id="KW-0812">Transmembrane</keyword>
<dbReference type="AlphaFoldDB" id="A0ABD3KUV9"/>
<keyword evidence="1" id="KW-0472">Membrane</keyword>
<evidence type="ECO:0000256" key="1">
    <source>
        <dbReference type="SAM" id="Phobius"/>
    </source>
</evidence>
<dbReference type="EMBL" id="JBJKBG010000004">
    <property type="protein sequence ID" value="KAL3743203.1"/>
    <property type="molecule type" value="Genomic_DNA"/>
</dbReference>
<gene>
    <name evidence="2" type="ORF">ACJRO7_018496</name>
</gene>